<evidence type="ECO:0000313" key="3">
    <source>
        <dbReference type="Proteomes" id="UP000654075"/>
    </source>
</evidence>
<reference evidence="2" key="1">
    <citation type="submission" date="2021-02" db="EMBL/GenBank/DDBJ databases">
        <authorList>
            <person name="Dougan E. K."/>
            <person name="Rhodes N."/>
            <person name="Thang M."/>
            <person name="Chan C."/>
        </authorList>
    </citation>
    <scope>NUCLEOTIDE SEQUENCE</scope>
</reference>
<dbReference type="Proteomes" id="UP000654075">
    <property type="component" value="Unassembled WGS sequence"/>
</dbReference>
<accession>A0A813H1M2</accession>
<feature type="region of interest" description="Disordered" evidence="1">
    <location>
        <begin position="145"/>
        <end position="178"/>
    </location>
</feature>
<protein>
    <submittedName>
        <fullName evidence="2">Uncharacterized protein</fullName>
    </submittedName>
</protein>
<keyword evidence="3" id="KW-1185">Reference proteome</keyword>
<dbReference type="EMBL" id="CAJNNV010030170">
    <property type="protein sequence ID" value="CAE8631566.1"/>
    <property type="molecule type" value="Genomic_DNA"/>
</dbReference>
<evidence type="ECO:0000313" key="2">
    <source>
        <dbReference type="EMBL" id="CAE8631566.1"/>
    </source>
</evidence>
<gene>
    <name evidence="2" type="ORF">PGLA1383_LOCUS47652</name>
</gene>
<evidence type="ECO:0000256" key="1">
    <source>
        <dbReference type="SAM" id="MobiDB-lite"/>
    </source>
</evidence>
<sequence>MVLNQSRYALDMPTDEERGRYWRGELPVREGEMGNAPGKPLPKLQGIEVSPSTVIHMDRIKPGDLIVINPCAWHSAPNIEELSPEGLPVLLLQPSFAAAMSKADTPYGYHTGEMGDCLHGIEAHQPLTESVSQCFPQALDIQVSEDPAVQDQEPTPSVAEEQEQPDKKEERPPATPPRKLVILLEEPVPNGLASPKPVRSVPAQAIKPAALPPQRELPLGVKPDRHFEAYVSFEMGRSGITDEGEMTLQDVCAMICMRQRLVLEIVGCPARIENDALAESRLQAVTNFFHQNGLRAERSEERNRFQPAGSSDPGVVCQLRLDNDRELRDYFLLREMGEAFKPSRNTKSVIDDLERQFQPCKITGKS</sequence>
<dbReference type="AlphaFoldDB" id="A0A813H1M2"/>
<organism evidence="2 3">
    <name type="scientific">Polarella glacialis</name>
    <name type="common">Dinoflagellate</name>
    <dbReference type="NCBI Taxonomy" id="89957"/>
    <lineage>
        <taxon>Eukaryota</taxon>
        <taxon>Sar</taxon>
        <taxon>Alveolata</taxon>
        <taxon>Dinophyceae</taxon>
        <taxon>Suessiales</taxon>
        <taxon>Suessiaceae</taxon>
        <taxon>Polarella</taxon>
    </lineage>
</organism>
<proteinExistence type="predicted"/>
<comment type="caution">
    <text evidence="2">The sequence shown here is derived from an EMBL/GenBank/DDBJ whole genome shotgun (WGS) entry which is preliminary data.</text>
</comment>
<name>A0A813H1M2_POLGL</name>